<proteinExistence type="predicted"/>
<organism evidence="2 3">
    <name type="scientific">Mythimna separata</name>
    <name type="common">Oriental armyworm</name>
    <name type="synonym">Pseudaletia separata</name>
    <dbReference type="NCBI Taxonomy" id="271217"/>
    <lineage>
        <taxon>Eukaryota</taxon>
        <taxon>Metazoa</taxon>
        <taxon>Ecdysozoa</taxon>
        <taxon>Arthropoda</taxon>
        <taxon>Hexapoda</taxon>
        <taxon>Insecta</taxon>
        <taxon>Pterygota</taxon>
        <taxon>Neoptera</taxon>
        <taxon>Endopterygota</taxon>
        <taxon>Lepidoptera</taxon>
        <taxon>Glossata</taxon>
        <taxon>Ditrysia</taxon>
        <taxon>Noctuoidea</taxon>
        <taxon>Noctuidae</taxon>
        <taxon>Noctuinae</taxon>
        <taxon>Hadenini</taxon>
        <taxon>Mythimna</taxon>
    </lineage>
</organism>
<keyword evidence="3" id="KW-1185">Reference proteome</keyword>
<reference evidence="2" key="1">
    <citation type="submission" date="2023-03" db="EMBL/GenBank/DDBJ databases">
        <title>Chromosome-level genomes of two armyworms, Mythimna separata and Mythimna loreyi, provide insights into the biosynthesis and reception of sex pheromones.</title>
        <authorList>
            <person name="Zhao H."/>
        </authorList>
    </citation>
    <scope>NUCLEOTIDE SEQUENCE</scope>
    <source>
        <strain evidence="2">BeijingLab</strain>
        <tissue evidence="2">Pupa</tissue>
    </source>
</reference>
<evidence type="ECO:0000313" key="3">
    <source>
        <dbReference type="Proteomes" id="UP001231518"/>
    </source>
</evidence>
<sequence>MTVGIPQFSRCCFCLPLRPGLLAWGYFKIIADLLITPVAFKELLYCLYLSEEASIQYLYTGQIVIWIRLLAAVSFLIFLMFVVDFAASIMFVIAGHKKNVGLIRGYYIYSIAVLIVSTLLFVLGVILTIVNGLPNSAAMSAIMFVGSLIILLLQAYFVLLLRSQVIKLTASRQFKFVNNTTEAQCMMGGKQNEAAVGHV</sequence>
<keyword evidence="1" id="KW-0472">Membrane</keyword>
<gene>
    <name evidence="2" type="ORF">PYW07_012075</name>
</gene>
<feature type="transmembrane region" description="Helical" evidence="1">
    <location>
        <begin position="65"/>
        <end position="94"/>
    </location>
</feature>
<evidence type="ECO:0000256" key="1">
    <source>
        <dbReference type="SAM" id="Phobius"/>
    </source>
</evidence>
<dbReference type="AlphaFoldDB" id="A0AAD7YMP2"/>
<feature type="transmembrane region" description="Helical" evidence="1">
    <location>
        <begin position="136"/>
        <end position="161"/>
    </location>
</feature>
<dbReference type="EMBL" id="JARGEI010000014">
    <property type="protein sequence ID" value="KAJ8720032.1"/>
    <property type="molecule type" value="Genomic_DNA"/>
</dbReference>
<accession>A0AAD7YMP2</accession>
<protein>
    <submittedName>
        <fullName evidence="2">Uncharacterized protein</fullName>
    </submittedName>
</protein>
<dbReference type="Proteomes" id="UP001231518">
    <property type="component" value="Chromosome 3"/>
</dbReference>
<keyword evidence="1" id="KW-1133">Transmembrane helix</keyword>
<name>A0AAD7YMP2_MYTSE</name>
<evidence type="ECO:0000313" key="2">
    <source>
        <dbReference type="EMBL" id="KAJ8720032.1"/>
    </source>
</evidence>
<comment type="caution">
    <text evidence="2">The sequence shown here is derived from an EMBL/GenBank/DDBJ whole genome shotgun (WGS) entry which is preliminary data.</text>
</comment>
<feature type="transmembrane region" description="Helical" evidence="1">
    <location>
        <begin position="21"/>
        <end position="40"/>
    </location>
</feature>
<feature type="transmembrane region" description="Helical" evidence="1">
    <location>
        <begin position="106"/>
        <end position="130"/>
    </location>
</feature>
<keyword evidence="1" id="KW-0812">Transmembrane</keyword>